<evidence type="ECO:0000256" key="3">
    <source>
        <dbReference type="ARBA" id="ARBA00056432"/>
    </source>
</evidence>
<protein>
    <recommendedName>
        <fullName evidence="5">RWD domain-containing protein 1</fullName>
    </recommendedName>
</protein>
<dbReference type="InterPro" id="IPR016135">
    <property type="entry name" value="UBQ-conjugating_enzyme/RWD"/>
</dbReference>
<comment type="function">
    <text evidence="3">Protects DRG2 from proteolytic degradation.</text>
</comment>
<dbReference type="Gene3D" id="6.20.400.10">
    <property type="match status" value="1"/>
</dbReference>
<dbReference type="PANTHER" id="PTHR12292">
    <property type="entry name" value="RWD DOMAIN-CONTAINING PROTEIN"/>
    <property type="match status" value="1"/>
</dbReference>
<dbReference type="AlphaFoldDB" id="A0A8B9EGT6"/>
<evidence type="ECO:0000313" key="10">
    <source>
        <dbReference type="Proteomes" id="UP000694521"/>
    </source>
</evidence>
<keyword evidence="6" id="KW-0175">Coiled coil</keyword>
<organism evidence="9 10">
    <name type="scientific">Anser cygnoides</name>
    <name type="common">Swan goose</name>
    <dbReference type="NCBI Taxonomy" id="8845"/>
    <lineage>
        <taxon>Eukaryota</taxon>
        <taxon>Metazoa</taxon>
        <taxon>Chordata</taxon>
        <taxon>Craniata</taxon>
        <taxon>Vertebrata</taxon>
        <taxon>Euteleostomi</taxon>
        <taxon>Archelosauria</taxon>
        <taxon>Archosauria</taxon>
        <taxon>Dinosauria</taxon>
        <taxon>Saurischia</taxon>
        <taxon>Theropoda</taxon>
        <taxon>Coelurosauria</taxon>
        <taxon>Aves</taxon>
        <taxon>Neognathae</taxon>
        <taxon>Galloanserae</taxon>
        <taxon>Anseriformes</taxon>
        <taxon>Anatidae</taxon>
        <taxon>Anserinae</taxon>
        <taxon>Anser</taxon>
    </lineage>
</organism>
<keyword evidence="2" id="KW-0007">Acetylation</keyword>
<feature type="coiled-coil region" evidence="6">
    <location>
        <begin position="167"/>
        <end position="234"/>
    </location>
</feature>
<proteinExistence type="inferred from homology"/>
<evidence type="ECO:0000256" key="1">
    <source>
        <dbReference type="ARBA" id="ARBA00022553"/>
    </source>
</evidence>
<dbReference type="Pfam" id="PF16543">
    <property type="entry name" value="DFRP_C"/>
    <property type="match status" value="1"/>
</dbReference>
<dbReference type="SUPFAM" id="SSF54495">
    <property type="entry name" value="UBC-like"/>
    <property type="match status" value="1"/>
</dbReference>
<dbReference type="InterPro" id="IPR006575">
    <property type="entry name" value="RWD_dom"/>
</dbReference>
<evidence type="ECO:0000313" key="9">
    <source>
        <dbReference type="Ensembl" id="ENSACDP00005019364.1"/>
    </source>
</evidence>
<accession>A0A8B9EGT6</accession>
<dbReference type="PROSITE" id="PS50908">
    <property type="entry name" value="RWD"/>
    <property type="match status" value="1"/>
</dbReference>
<name>A0A8B9EGT6_ANSCY</name>
<reference evidence="9" key="1">
    <citation type="submission" date="2025-08" db="UniProtKB">
        <authorList>
            <consortium name="Ensembl"/>
        </authorList>
    </citation>
    <scope>IDENTIFICATION</scope>
</reference>
<feature type="region of interest" description="Disordered" evidence="7">
    <location>
        <begin position="14"/>
        <end position="35"/>
    </location>
</feature>
<sequence>MLIALIGLRDEVSLPAHPRPQPKAIHGRSGGEGRRQACLAAGGAGRAGAARGAGGRRRAMTDYSEEQRNEVEALQSIYPDSFTVLSEKPTTFTITVTSEAGENDETVQTTLKFTYREKYPDETPLYEIVSQENLEDNDVTDIIKLLEQQAEENLGMVMIFTLVSAVQEKLNEIVDQIKTRREEEKKQKEREAEEEEKQRFHGTPVTIENFLNWKAKFDAELLEIKRKKMKEEEQAGKNKLSGKQLFEMDHNLDTSDIQFLEEGLSIILLKIMLWCQLNILQAWAQSC</sequence>
<keyword evidence="10" id="KW-1185">Reference proteome</keyword>
<dbReference type="GO" id="GO:0005737">
    <property type="term" value="C:cytoplasm"/>
    <property type="evidence" value="ECO:0007669"/>
    <property type="project" value="UniProtKB-ARBA"/>
</dbReference>
<evidence type="ECO:0000256" key="6">
    <source>
        <dbReference type="SAM" id="Coils"/>
    </source>
</evidence>
<dbReference type="FunFam" id="3.10.110.10:FF:000064">
    <property type="entry name" value="RWD domain-containing protein 1"/>
    <property type="match status" value="1"/>
</dbReference>
<evidence type="ECO:0000256" key="5">
    <source>
        <dbReference type="ARBA" id="ARBA00072006"/>
    </source>
</evidence>
<evidence type="ECO:0000256" key="4">
    <source>
        <dbReference type="ARBA" id="ARBA00061594"/>
    </source>
</evidence>
<dbReference type="SMART" id="SM00591">
    <property type="entry name" value="RWD"/>
    <property type="match status" value="1"/>
</dbReference>
<dbReference type="Ensembl" id="ENSACDT00005023169.1">
    <property type="protein sequence ID" value="ENSACDP00005019364.1"/>
    <property type="gene ID" value="ENSACDG00005014049.1"/>
</dbReference>
<evidence type="ECO:0000259" key="8">
    <source>
        <dbReference type="PROSITE" id="PS50908"/>
    </source>
</evidence>
<dbReference type="InterPro" id="IPR040213">
    <property type="entry name" value="GIR2-like"/>
</dbReference>
<dbReference type="InterPro" id="IPR032378">
    <property type="entry name" value="ZC3H15/TMA46_C"/>
</dbReference>
<evidence type="ECO:0000256" key="2">
    <source>
        <dbReference type="ARBA" id="ARBA00022990"/>
    </source>
</evidence>
<evidence type="ECO:0000256" key="7">
    <source>
        <dbReference type="SAM" id="MobiDB-lite"/>
    </source>
</evidence>
<reference evidence="9" key="2">
    <citation type="submission" date="2025-09" db="UniProtKB">
        <authorList>
            <consortium name="Ensembl"/>
        </authorList>
    </citation>
    <scope>IDENTIFICATION</scope>
</reference>
<dbReference type="Pfam" id="PF05773">
    <property type="entry name" value="RWD"/>
    <property type="match status" value="1"/>
</dbReference>
<feature type="domain" description="RWD" evidence="8">
    <location>
        <begin position="69"/>
        <end position="173"/>
    </location>
</feature>
<comment type="similarity">
    <text evidence="4">Belongs to the RWDD1/GIR2 family.</text>
</comment>
<dbReference type="Gene3D" id="3.10.110.10">
    <property type="entry name" value="Ubiquitin Conjugating Enzyme"/>
    <property type="match status" value="1"/>
</dbReference>
<dbReference type="CDD" id="cd23816">
    <property type="entry name" value="RWD_RWDD1"/>
    <property type="match status" value="1"/>
</dbReference>
<keyword evidence="1" id="KW-0597">Phosphoprotein</keyword>
<dbReference type="Proteomes" id="UP000694521">
    <property type="component" value="Unplaced"/>
</dbReference>